<feature type="region of interest" description="Disordered" evidence="1">
    <location>
        <begin position="57"/>
        <end position="105"/>
    </location>
</feature>
<dbReference type="Proteomes" id="UP000027138">
    <property type="component" value="Unassembled WGS sequence"/>
</dbReference>
<evidence type="ECO:0000313" key="2">
    <source>
        <dbReference type="EMBL" id="KDP23933.1"/>
    </source>
</evidence>
<evidence type="ECO:0000313" key="3">
    <source>
        <dbReference type="Proteomes" id="UP000027138"/>
    </source>
</evidence>
<name>A0A067JM90_JATCU</name>
<dbReference type="AlphaFoldDB" id="A0A067JM90"/>
<accession>A0A067JM90</accession>
<proteinExistence type="predicted"/>
<reference evidence="2 3" key="1">
    <citation type="journal article" date="2014" name="PLoS ONE">
        <title>Global Analysis of Gene Expression Profiles in Physic Nut (Jatropha curcas L.) Seedlings Exposed to Salt Stress.</title>
        <authorList>
            <person name="Zhang L."/>
            <person name="Zhang C."/>
            <person name="Wu P."/>
            <person name="Chen Y."/>
            <person name="Li M."/>
            <person name="Jiang H."/>
            <person name="Wu G."/>
        </authorList>
    </citation>
    <scope>NUCLEOTIDE SEQUENCE [LARGE SCALE GENOMIC DNA]</scope>
    <source>
        <strain evidence="3">cv. GZQX0401</strain>
        <tissue evidence="2">Young leaves</tissue>
    </source>
</reference>
<organism evidence="2 3">
    <name type="scientific">Jatropha curcas</name>
    <name type="common">Barbados nut</name>
    <dbReference type="NCBI Taxonomy" id="180498"/>
    <lineage>
        <taxon>Eukaryota</taxon>
        <taxon>Viridiplantae</taxon>
        <taxon>Streptophyta</taxon>
        <taxon>Embryophyta</taxon>
        <taxon>Tracheophyta</taxon>
        <taxon>Spermatophyta</taxon>
        <taxon>Magnoliopsida</taxon>
        <taxon>eudicotyledons</taxon>
        <taxon>Gunneridae</taxon>
        <taxon>Pentapetalae</taxon>
        <taxon>rosids</taxon>
        <taxon>fabids</taxon>
        <taxon>Malpighiales</taxon>
        <taxon>Euphorbiaceae</taxon>
        <taxon>Crotonoideae</taxon>
        <taxon>Jatropheae</taxon>
        <taxon>Jatropha</taxon>
    </lineage>
</organism>
<protein>
    <submittedName>
        <fullName evidence="2">Uncharacterized protein</fullName>
    </submittedName>
</protein>
<feature type="compositionally biased region" description="Basic and acidic residues" evidence="1">
    <location>
        <begin position="68"/>
        <end position="82"/>
    </location>
</feature>
<evidence type="ECO:0000256" key="1">
    <source>
        <dbReference type="SAM" id="MobiDB-lite"/>
    </source>
</evidence>
<dbReference type="EMBL" id="KK915170">
    <property type="protein sequence ID" value="KDP23933.1"/>
    <property type="molecule type" value="Genomic_DNA"/>
</dbReference>
<sequence>MTIRSVEPHNLEGQDDNHAEAVGQAMMPPPQTIDPQVAVALAQAYSQFTIVLKRLLETPHPATKPPKQRSDRASKQLHEAESKANLSIATPYSPELSHTLPVGKR</sequence>
<keyword evidence="3" id="KW-1185">Reference proteome</keyword>
<gene>
    <name evidence="2" type="ORF">JCGZ_27093</name>
</gene>